<proteinExistence type="predicted"/>
<dbReference type="GeneID" id="20088762"/>
<dbReference type="OrthoDB" id="10425342at2759"/>
<dbReference type="RefSeq" id="XP_008876695.1">
    <property type="nucleotide sequence ID" value="XM_008878473.1"/>
</dbReference>
<dbReference type="VEuPathDB" id="FungiDB:H310_11712"/>
<name>A0A024TKS0_9STRA</name>
<gene>
    <name evidence="1" type="ORF">H310_11712</name>
</gene>
<dbReference type="AlphaFoldDB" id="A0A024TKS0"/>
<protein>
    <submittedName>
        <fullName evidence="1">Uncharacterized protein</fullName>
    </submittedName>
</protein>
<organism evidence="1">
    <name type="scientific">Aphanomyces invadans</name>
    <dbReference type="NCBI Taxonomy" id="157072"/>
    <lineage>
        <taxon>Eukaryota</taxon>
        <taxon>Sar</taxon>
        <taxon>Stramenopiles</taxon>
        <taxon>Oomycota</taxon>
        <taxon>Saprolegniomycetes</taxon>
        <taxon>Saprolegniales</taxon>
        <taxon>Verrucalvaceae</taxon>
        <taxon>Aphanomyces</taxon>
    </lineage>
</organism>
<evidence type="ECO:0000313" key="1">
    <source>
        <dbReference type="EMBL" id="ETV94750.1"/>
    </source>
</evidence>
<reference evidence="1" key="1">
    <citation type="submission" date="2013-12" db="EMBL/GenBank/DDBJ databases">
        <title>The Genome Sequence of Aphanomyces invadans NJM9701.</title>
        <authorList>
            <consortium name="The Broad Institute Genomics Platform"/>
            <person name="Russ C."/>
            <person name="Tyler B."/>
            <person name="van West P."/>
            <person name="Dieguez-Uribeondo J."/>
            <person name="Young S.K."/>
            <person name="Zeng Q."/>
            <person name="Gargeya S."/>
            <person name="Fitzgerald M."/>
            <person name="Abouelleil A."/>
            <person name="Alvarado L."/>
            <person name="Chapman S.B."/>
            <person name="Gainer-Dewar J."/>
            <person name="Goldberg J."/>
            <person name="Griggs A."/>
            <person name="Gujja S."/>
            <person name="Hansen M."/>
            <person name="Howarth C."/>
            <person name="Imamovic A."/>
            <person name="Ireland A."/>
            <person name="Larimer J."/>
            <person name="McCowan C."/>
            <person name="Murphy C."/>
            <person name="Pearson M."/>
            <person name="Poon T.W."/>
            <person name="Priest M."/>
            <person name="Roberts A."/>
            <person name="Saif S."/>
            <person name="Shea T."/>
            <person name="Sykes S."/>
            <person name="Wortman J."/>
            <person name="Nusbaum C."/>
            <person name="Birren B."/>
        </authorList>
    </citation>
    <scope>NUCLEOTIDE SEQUENCE [LARGE SCALE GENOMIC DNA]</scope>
    <source>
        <strain evidence="1">NJM9701</strain>
    </source>
</reference>
<accession>A0A024TKS0</accession>
<dbReference type="EMBL" id="KI913984">
    <property type="protein sequence ID" value="ETV94750.1"/>
    <property type="molecule type" value="Genomic_DNA"/>
</dbReference>
<sequence length="155" mass="17824">MNQLLEVEYVHFPSRRDTYRVRLDTADGDVPFKLWLENKHRKTEWVGVFSDESTIKGKELNHAVPLHQVVSMLKAALLASCTKPDQNESDVTVDLKDEPHDHVRVEMTVMKPPSRYSFHLTPADVAATAKLEDQVHALEDQLEELKRTTLESHVR</sequence>